<dbReference type="EMBL" id="MIGC01001043">
    <property type="protein sequence ID" value="PHJ23659.1"/>
    <property type="molecule type" value="Genomic_DNA"/>
</dbReference>
<feature type="compositionally biased region" description="Basic and acidic residues" evidence="2">
    <location>
        <begin position="163"/>
        <end position="175"/>
    </location>
</feature>
<dbReference type="PANTHER" id="PTHR40422">
    <property type="entry name" value="TRANSLATION MACHINERY-ASSOCIATED PROTEIN 17"/>
    <property type="match status" value="1"/>
</dbReference>
<feature type="region of interest" description="Disordered" evidence="2">
    <location>
        <begin position="94"/>
        <end position="201"/>
    </location>
</feature>
<dbReference type="Proteomes" id="UP000221165">
    <property type="component" value="Unassembled WGS sequence"/>
</dbReference>
<keyword evidence="4" id="KW-1185">Reference proteome</keyword>
<gene>
    <name evidence="3" type="ORF">CSUI_002486</name>
</gene>
<reference evidence="3 4" key="1">
    <citation type="journal article" date="2017" name="Int. J. Parasitol.">
        <title>The genome of the protozoan parasite Cystoisospora suis and a reverse vaccinology approach to identify vaccine candidates.</title>
        <authorList>
            <person name="Palmieri N."/>
            <person name="Shrestha A."/>
            <person name="Ruttkowski B."/>
            <person name="Beck T."/>
            <person name="Vogl C."/>
            <person name="Tomley F."/>
            <person name="Blake D.P."/>
            <person name="Joachim A."/>
        </authorList>
    </citation>
    <scope>NUCLEOTIDE SEQUENCE [LARGE SCALE GENOMIC DNA]</scope>
    <source>
        <strain evidence="3 4">Wien I</strain>
    </source>
</reference>
<dbReference type="OrthoDB" id="328954at2759"/>
<feature type="compositionally biased region" description="Basic and acidic residues" evidence="2">
    <location>
        <begin position="186"/>
        <end position="195"/>
    </location>
</feature>
<dbReference type="AlphaFoldDB" id="A0A2C6L6A8"/>
<name>A0A2C6L6A8_9APIC</name>
<keyword evidence="1" id="KW-0175">Coiled coil</keyword>
<accession>A0A2C6L6A8</accession>
<feature type="compositionally biased region" description="Polar residues" evidence="2">
    <location>
        <begin position="136"/>
        <end position="147"/>
    </location>
</feature>
<feature type="coiled-coil region" evidence="1">
    <location>
        <begin position="28"/>
        <end position="86"/>
    </location>
</feature>
<dbReference type="GO" id="GO:0070682">
    <property type="term" value="P:proteasome regulatory particle assembly"/>
    <property type="evidence" value="ECO:0007669"/>
    <property type="project" value="InterPro"/>
</dbReference>
<feature type="compositionally biased region" description="Low complexity" evidence="2">
    <location>
        <begin position="100"/>
        <end position="112"/>
    </location>
</feature>
<dbReference type="GO" id="GO:0030674">
    <property type="term" value="F:protein-macromolecule adaptor activity"/>
    <property type="evidence" value="ECO:0007669"/>
    <property type="project" value="TreeGrafter"/>
</dbReference>
<dbReference type="VEuPathDB" id="ToxoDB:CSUI_002486"/>
<organism evidence="3 4">
    <name type="scientific">Cystoisospora suis</name>
    <dbReference type="NCBI Taxonomy" id="483139"/>
    <lineage>
        <taxon>Eukaryota</taxon>
        <taxon>Sar</taxon>
        <taxon>Alveolata</taxon>
        <taxon>Apicomplexa</taxon>
        <taxon>Conoidasida</taxon>
        <taxon>Coccidia</taxon>
        <taxon>Eucoccidiorida</taxon>
        <taxon>Eimeriorina</taxon>
        <taxon>Sarcocystidae</taxon>
        <taxon>Cystoisospora</taxon>
    </lineage>
</organism>
<dbReference type="GeneID" id="94425897"/>
<proteinExistence type="predicted"/>
<protein>
    <submittedName>
        <fullName evidence="3">Uncharacterized protein</fullName>
    </submittedName>
</protein>
<dbReference type="PANTHER" id="PTHR40422:SF1">
    <property type="entry name" value="TRANSLATION MACHINERY-ASSOCIATED PROTEIN 17"/>
    <property type="match status" value="1"/>
</dbReference>
<evidence type="ECO:0000313" key="4">
    <source>
        <dbReference type="Proteomes" id="UP000221165"/>
    </source>
</evidence>
<dbReference type="InterPro" id="IPR038966">
    <property type="entry name" value="TMA17"/>
</dbReference>
<evidence type="ECO:0000313" key="3">
    <source>
        <dbReference type="EMBL" id="PHJ23659.1"/>
    </source>
</evidence>
<evidence type="ECO:0000256" key="1">
    <source>
        <dbReference type="SAM" id="Coils"/>
    </source>
</evidence>
<dbReference type="RefSeq" id="XP_067925334.1">
    <property type="nucleotide sequence ID" value="XM_068062686.1"/>
</dbReference>
<sequence>MVEIYLPKQEGKLLAIGLRGDLQLPDDVRILKDAAKELENAIHHLERSNAELLQEDPNDEVYRCALEENAEALVKKRNRLRRIQEKITALTGGLPGCTTSSALSSDPSSQNSGCVPAAGDSSENHTSSMHDDSGETQRATQSDSRPTGSEAARYALVLGGDRGTGKEQSEEKREAASPLSEEERVEEGAGSHAEDDGSIFL</sequence>
<evidence type="ECO:0000256" key="2">
    <source>
        <dbReference type="SAM" id="MobiDB-lite"/>
    </source>
</evidence>
<comment type="caution">
    <text evidence="3">The sequence shown here is derived from an EMBL/GenBank/DDBJ whole genome shotgun (WGS) entry which is preliminary data.</text>
</comment>